<evidence type="ECO:0000256" key="1">
    <source>
        <dbReference type="ARBA" id="ARBA00022670"/>
    </source>
</evidence>
<keyword evidence="7" id="KW-0732">Signal</keyword>
<evidence type="ECO:0000256" key="5">
    <source>
        <dbReference type="ARBA" id="ARBA00023049"/>
    </source>
</evidence>
<evidence type="ECO:0000256" key="4">
    <source>
        <dbReference type="ARBA" id="ARBA00022833"/>
    </source>
</evidence>
<protein>
    <submittedName>
        <fullName evidence="9">M48 family metallopeptidase</fullName>
    </submittedName>
</protein>
<dbReference type="KEGG" id="arac:E0W69_017775"/>
<dbReference type="GO" id="GO:0004222">
    <property type="term" value="F:metalloendopeptidase activity"/>
    <property type="evidence" value="ECO:0007669"/>
    <property type="project" value="InterPro"/>
</dbReference>
<evidence type="ECO:0000256" key="2">
    <source>
        <dbReference type="ARBA" id="ARBA00022723"/>
    </source>
</evidence>
<keyword evidence="1 6" id="KW-0645">Protease</keyword>
<dbReference type="Gene3D" id="3.30.2010.10">
    <property type="entry name" value="Metalloproteases ('zincins'), catalytic domain"/>
    <property type="match status" value="1"/>
</dbReference>
<dbReference type="OrthoDB" id="9810445at2"/>
<keyword evidence="4 6" id="KW-0862">Zinc</keyword>
<evidence type="ECO:0000313" key="9">
    <source>
        <dbReference type="EMBL" id="QES90424.1"/>
    </source>
</evidence>
<dbReference type="InterPro" id="IPR001915">
    <property type="entry name" value="Peptidase_M48"/>
</dbReference>
<keyword evidence="5 6" id="KW-0482">Metalloprotease</keyword>
<name>A0A5P2G3L9_9BACT</name>
<feature type="domain" description="Peptidase M48" evidence="8">
    <location>
        <begin position="93"/>
        <end position="256"/>
    </location>
</feature>
<keyword evidence="3 6" id="KW-0378">Hydrolase</keyword>
<sequence>MLKKIVPFILLFAGIVSGCSTNAITGRSQLSLVSNQEMESMALTQYKQFLSQNKVVTLSTNKDVEMVKRVGSRIANAITQYYSSLGKGNPLAGYQWEFNLVDSKEVNAWCMPGGKVVVYTGLLPVTQNEASLAIVLGHEITHAVAEHGKEQYSQQLVASGLQSLGGVALSSNPTAKTLFNSLYGAGTQVGMMHFSRKDELEADHYGLIFAAMAGYNPQVAIPFWKRMAALSNGSSTPALLSSHPSDATRIAALEKEMPEALRYYKPIK</sequence>
<comment type="cofactor">
    <cofactor evidence="6">
        <name>Zn(2+)</name>
        <dbReference type="ChEBI" id="CHEBI:29105"/>
    </cofactor>
    <text evidence="6">Binds 1 zinc ion per subunit.</text>
</comment>
<evidence type="ECO:0000256" key="6">
    <source>
        <dbReference type="RuleBase" id="RU003983"/>
    </source>
</evidence>
<dbReference type="PANTHER" id="PTHR22726">
    <property type="entry name" value="METALLOENDOPEPTIDASE OMA1"/>
    <property type="match status" value="1"/>
</dbReference>
<dbReference type="InterPro" id="IPR051156">
    <property type="entry name" value="Mito/Outer_Membr_Metalloprot"/>
</dbReference>
<dbReference type="Pfam" id="PF01435">
    <property type="entry name" value="Peptidase_M48"/>
    <property type="match status" value="1"/>
</dbReference>
<dbReference type="AlphaFoldDB" id="A0A5P2G3L9"/>
<feature type="signal peptide" evidence="7">
    <location>
        <begin position="1"/>
        <end position="22"/>
    </location>
</feature>
<evidence type="ECO:0000256" key="3">
    <source>
        <dbReference type="ARBA" id="ARBA00022801"/>
    </source>
</evidence>
<dbReference type="PANTHER" id="PTHR22726:SF1">
    <property type="entry name" value="METALLOENDOPEPTIDASE OMA1, MITOCHONDRIAL"/>
    <property type="match status" value="1"/>
</dbReference>
<dbReference type="CDD" id="cd07331">
    <property type="entry name" value="M48C_Oma1_like"/>
    <property type="match status" value="1"/>
</dbReference>
<proteinExistence type="inferred from homology"/>
<evidence type="ECO:0000256" key="7">
    <source>
        <dbReference type="SAM" id="SignalP"/>
    </source>
</evidence>
<dbReference type="EMBL" id="CP044016">
    <property type="protein sequence ID" value="QES90424.1"/>
    <property type="molecule type" value="Genomic_DNA"/>
</dbReference>
<accession>A0A5P2G3L9</accession>
<organism evidence="9 10">
    <name type="scientific">Rhizosphaericola mali</name>
    <dbReference type="NCBI Taxonomy" id="2545455"/>
    <lineage>
        <taxon>Bacteria</taxon>
        <taxon>Pseudomonadati</taxon>
        <taxon>Bacteroidota</taxon>
        <taxon>Chitinophagia</taxon>
        <taxon>Chitinophagales</taxon>
        <taxon>Chitinophagaceae</taxon>
        <taxon>Rhizosphaericola</taxon>
    </lineage>
</organism>
<evidence type="ECO:0000313" key="10">
    <source>
        <dbReference type="Proteomes" id="UP000292424"/>
    </source>
</evidence>
<keyword evidence="10" id="KW-1185">Reference proteome</keyword>
<evidence type="ECO:0000259" key="8">
    <source>
        <dbReference type="Pfam" id="PF01435"/>
    </source>
</evidence>
<dbReference type="GO" id="GO:0046872">
    <property type="term" value="F:metal ion binding"/>
    <property type="evidence" value="ECO:0007669"/>
    <property type="project" value="UniProtKB-KW"/>
</dbReference>
<dbReference type="Proteomes" id="UP000292424">
    <property type="component" value="Chromosome"/>
</dbReference>
<dbReference type="RefSeq" id="WP_131331406.1">
    <property type="nucleotide sequence ID" value="NZ_CP044016.1"/>
</dbReference>
<reference evidence="9 10" key="1">
    <citation type="submission" date="2019-09" db="EMBL/GenBank/DDBJ databases">
        <title>Complete genome sequence of Arachidicoccus sp. B3-10 isolated from apple orchard soil.</title>
        <authorList>
            <person name="Kim H.S."/>
            <person name="Han K.-I."/>
            <person name="Suh M.K."/>
            <person name="Lee K.C."/>
            <person name="Eom M.K."/>
            <person name="Kim J.-S."/>
            <person name="Kang S.W."/>
            <person name="Sin Y."/>
            <person name="Lee J.-S."/>
        </authorList>
    </citation>
    <scope>NUCLEOTIDE SEQUENCE [LARGE SCALE GENOMIC DNA]</scope>
    <source>
        <strain evidence="9 10">B3-10</strain>
    </source>
</reference>
<dbReference type="GO" id="GO:0016020">
    <property type="term" value="C:membrane"/>
    <property type="evidence" value="ECO:0007669"/>
    <property type="project" value="TreeGrafter"/>
</dbReference>
<keyword evidence="2" id="KW-0479">Metal-binding</keyword>
<dbReference type="GO" id="GO:0051603">
    <property type="term" value="P:proteolysis involved in protein catabolic process"/>
    <property type="evidence" value="ECO:0007669"/>
    <property type="project" value="TreeGrafter"/>
</dbReference>
<dbReference type="PROSITE" id="PS51257">
    <property type="entry name" value="PROKAR_LIPOPROTEIN"/>
    <property type="match status" value="1"/>
</dbReference>
<comment type="similarity">
    <text evidence="6">Belongs to the peptidase M48 family.</text>
</comment>
<feature type="chain" id="PRO_5024465364" evidence="7">
    <location>
        <begin position="23"/>
        <end position="268"/>
    </location>
</feature>
<gene>
    <name evidence="9" type="ORF">E0W69_017775</name>
</gene>